<evidence type="ECO:0000313" key="3">
    <source>
        <dbReference type="Proteomes" id="UP000078237"/>
    </source>
</evidence>
<dbReference type="PANTHER" id="PTHR12121:SF36">
    <property type="entry name" value="ENDONUCLEASE_EXONUCLEASE_PHOSPHATASE DOMAIN-CONTAINING PROTEIN"/>
    <property type="match status" value="1"/>
</dbReference>
<dbReference type="InterPro" id="IPR036691">
    <property type="entry name" value="Endo/exonu/phosph_ase_sf"/>
</dbReference>
<evidence type="ECO:0000313" key="2">
    <source>
        <dbReference type="EMBL" id="KXX75014.1"/>
    </source>
</evidence>
<sequence>MPRPPADPPLSAGWAPRLPRGRTSAWRATTGAEKGEYCPILYRTDVLRLLYTETKWLSPTPDSVLFGWGAGSRRVVTIGVFEVTGSWERFIHANTHLDNASALARTEGAKVVLERIRAVQEMWGPLGMVLTGDFNSSPGQDGYKVLVDSGYMEEVFSVADAEGKVVGTNRNTFTRFTGSGGSFIDFIWIGPKAEKPFAVQRYEILTNVVSGMYISDHRAVIGDVLLA</sequence>
<dbReference type="PANTHER" id="PTHR12121">
    <property type="entry name" value="CARBON CATABOLITE REPRESSOR PROTEIN 4"/>
    <property type="match status" value="1"/>
</dbReference>
<accession>A0A175VWA2</accession>
<protein>
    <submittedName>
        <fullName evidence="2">Glucose-repressible alcohol dehydrogenase transcriptional effector</fullName>
    </submittedName>
</protein>
<feature type="domain" description="Endonuclease/exonuclease/phosphatase" evidence="1">
    <location>
        <begin position="122"/>
        <end position="217"/>
    </location>
</feature>
<dbReference type="GO" id="GO:0000175">
    <property type="term" value="F:3'-5'-RNA exonuclease activity"/>
    <property type="evidence" value="ECO:0007669"/>
    <property type="project" value="TreeGrafter"/>
</dbReference>
<evidence type="ECO:0000259" key="1">
    <source>
        <dbReference type="Pfam" id="PF03372"/>
    </source>
</evidence>
<keyword evidence="3" id="KW-1185">Reference proteome</keyword>
<dbReference type="InterPro" id="IPR005135">
    <property type="entry name" value="Endo/exonuclease/phosphatase"/>
</dbReference>
<name>A0A175VWA2_9PEZI</name>
<dbReference type="Proteomes" id="UP000078237">
    <property type="component" value="Unassembled WGS sequence"/>
</dbReference>
<dbReference type="Gene3D" id="3.60.10.10">
    <property type="entry name" value="Endonuclease/exonuclease/phosphatase"/>
    <property type="match status" value="1"/>
</dbReference>
<reference evidence="2 3" key="1">
    <citation type="journal article" date="2016" name="Genome Announc.">
        <title>Genome Sequence of Madurella mycetomatis mm55, Isolated from a Human Mycetoma Case in Sudan.</title>
        <authorList>
            <person name="Smit S."/>
            <person name="Derks M.F."/>
            <person name="Bervoets S."/>
            <person name="Fahal A."/>
            <person name="van Leeuwen W."/>
            <person name="van Belkum A."/>
            <person name="van de Sande W.W."/>
        </authorList>
    </citation>
    <scope>NUCLEOTIDE SEQUENCE [LARGE SCALE GENOMIC DNA]</scope>
    <source>
        <strain evidence="3">mm55</strain>
    </source>
</reference>
<dbReference type="EMBL" id="LCTW02000301">
    <property type="protein sequence ID" value="KXX75014.1"/>
    <property type="molecule type" value="Genomic_DNA"/>
</dbReference>
<dbReference type="VEuPathDB" id="FungiDB:MMYC01_209162"/>
<proteinExistence type="predicted"/>
<comment type="caution">
    <text evidence="2">The sequence shown here is derived from an EMBL/GenBank/DDBJ whole genome shotgun (WGS) entry which is preliminary data.</text>
</comment>
<dbReference type="AlphaFoldDB" id="A0A175VWA2"/>
<organism evidence="2 3">
    <name type="scientific">Madurella mycetomatis</name>
    <dbReference type="NCBI Taxonomy" id="100816"/>
    <lineage>
        <taxon>Eukaryota</taxon>
        <taxon>Fungi</taxon>
        <taxon>Dikarya</taxon>
        <taxon>Ascomycota</taxon>
        <taxon>Pezizomycotina</taxon>
        <taxon>Sordariomycetes</taxon>
        <taxon>Sordariomycetidae</taxon>
        <taxon>Sordariales</taxon>
        <taxon>Sordariales incertae sedis</taxon>
        <taxon>Madurella</taxon>
    </lineage>
</organism>
<gene>
    <name evidence="2" type="ORF">MMYC01_209162</name>
</gene>
<dbReference type="SUPFAM" id="SSF56219">
    <property type="entry name" value="DNase I-like"/>
    <property type="match status" value="1"/>
</dbReference>
<dbReference type="InterPro" id="IPR050410">
    <property type="entry name" value="CCR4/nocturin_mRNA_transcr"/>
</dbReference>
<dbReference type="Pfam" id="PF03372">
    <property type="entry name" value="Exo_endo_phos"/>
    <property type="match status" value="1"/>
</dbReference>
<dbReference type="OrthoDB" id="276515at2759"/>